<feature type="domain" description="Thioredoxin" evidence="10">
    <location>
        <begin position="1"/>
        <end position="109"/>
    </location>
</feature>
<dbReference type="CDD" id="cd02947">
    <property type="entry name" value="TRX_family"/>
    <property type="match status" value="1"/>
</dbReference>
<evidence type="ECO:0000256" key="2">
    <source>
        <dbReference type="ARBA" id="ARBA00022448"/>
    </source>
</evidence>
<dbReference type="InterPro" id="IPR013766">
    <property type="entry name" value="Thioredoxin_domain"/>
</dbReference>
<dbReference type="AlphaFoldDB" id="A0A5K7ZT87"/>
<feature type="disulfide bond" description="Redox-active" evidence="9">
    <location>
        <begin position="33"/>
        <end position="36"/>
    </location>
</feature>
<evidence type="ECO:0000259" key="10">
    <source>
        <dbReference type="PROSITE" id="PS51352"/>
    </source>
</evidence>
<dbReference type="GO" id="GO:0015035">
    <property type="term" value="F:protein-disulfide reductase activity"/>
    <property type="evidence" value="ECO:0007669"/>
    <property type="project" value="UniProtKB-UniRule"/>
</dbReference>
<dbReference type="Proteomes" id="UP000425960">
    <property type="component" value="Chromosome"/>
</dbReference>
<keyword evidence="2" id="KW-0813">Transport</keyword>
<keyword evidence="3" id="KW-0249">Electron transport</keyword>
<feature type="site" description="Deprotonates C-terminal active site Cys" evidence="8">
    <location>
        <position position="27"/>
    </location>
</feature>
<evidence type="ECO:0000256" key="1">
    <source>
        <dbReference type="ARBA" id="ARBA00008987"/>
    </source>
</evidence>
<dbReference type="RefSeq" id="WP_155310903.1">
    <property type="nucleotide sequence ID" value="NZ_AP021876.1"/>
</dbReference>
<protein>
    <recommendedName>
        <fullName evidence="6 7">Thioredoxin</fullName>
    </recommendedName>
</protein>
<evidence type="ECO:0000313" key="12">
    <source>
        <dbReference type="Proteomes" id="UP000425960"/>
    </source>
</evidence>
<dbReference type="GO" id="GO:0005737">
    <property type="term" value="C:cytoplasm"/>
    <property type="evidence" value="ECO:0007669"/>
    <property type="project" value="TreeGrafter"/>
</dbReference>
<evidence type="ECO:0000256" key="8">
    <source>
        <dbReference type="PIRSR" id="PIRSR000077-1"/>
    </source>
</evidence>
<dbReference type="NCBIfam" id="TIGR01068">
    <property type="entry name" value="thioredoxin"/>
    <property type="match status" value="1"/>
</dbReference>
<dbReference type="PIRSF" id="PIRSF000077">
    <property type="entry name" value="Thioredoxin"/>
    <property type="match status" value="1"/>
</dbReference>
<reference evidence="11 12" key="1">
    <citation type="submission" date="2019-11" db="EMBL/GenBank/DDBJ databases">
        <title>Comparative genomics of hydrocarbon-degrading Desulfosarcina strains.</title>
        <authorList>
            <person name="Watanabe M."/>
            <person name="Kojima H."/>
            <person name="Fukui M."/>
        </authorList>
    </citation>
    <scope>NUCLEOTIDE SEQUENCE [LARGE SCALE GENOMIC DNA]</scope>
    <source>
        <strain evidence="11 12">28bB2T</strain>
    </source>
</reference>
<accession>A0A5K7ZT87</accession>
<keyword evidence="4 9" id="KW-1015">Disulfide bond</keyword>
<feature type="site" description="Contributes to redox potential value" evidence="8">
    <location>
        <position position="34"/>
    </location>
</feature>
<dbReference type="KEGG" id="dov:DSCO28_39780"/>
<sequence>MSESVIEIQESQFDQQVLNQSKPIIIDFWAPWCGPCKAMGPVFGELAAEYAAKMVFAKCNVDENQSIAAKYGIKAIPTLMIFQGGQVVNSITGMSSRSALETAINSAIAGEAPKTPFVVQ</sequence>
<evidence type="ECO:0000256" key="5">
    <source>
        <dbReference type="ARBA" id="ARBA00023284"/>
    </source>
</evidence>
<evidence type="ECO:0000313" key="11">
    <source>
        <dbReference type="EMBL" id="BBO83412.1"/>
    </source>
</evidence>
<comment type="similarity">
    <text evidence="1 7">Belongs to the thioredoxin family.</text>
</comment>
<evidence type="ECO:0000256" key="9">
    <source>
        <dbReference type="PIRSR" id="PIRSR000077-4"/>
    </source>
</evidence>
<feature type="active site" description="Nucleophile" evidence="8">
    <location>
        <position position="33"/>
    </location>
</feature>
<feature type="active site" description="Nucleophile" evidence="8">
    <location>
        <position position="36"/>
    </location>
</feature>
<evidence type="ECO:0000256" key="3">
    <source>
        <dbReference type="ARBA" id="ARBA00022982"/>
    </source>
</evidence>
<proteinExistence type="inferred from homology"/>
<keyword evidence="5 9" id="KW-0676">Redox-active center</keyword>
<evidence type="ECO:0000256" key="7">
    <source>
        <dbReference type="PIRNR" id="PIRNR000077"/>
    </source>
</evidence>
<dbReference type="InterPro" id="IPR005746">
    <property type="entry name" value="Thioredoxin"/>
</dbReference>
<dbReference type="PANTHER" id="PTHR45663:SF11">
    <property type="entry name" value="GEO12009P1"/>
    <property type="match status" value="1"/>
</dbReference>
<gene>
    <name evidence="11" type="primary">trx_1</name>
    <name evidence="11" type="ORF">DSCO28_39780</name>
</gene>
<dbReference type="PANTHER" id="PTHR45663">
    <property type="entry name" value="GEO12009P1"/>
    <property type="match status" value="1"/>
</dbReference>
<name>A0A5K7ZT87_9BACT</name>
<dbReference type="FunFam" id="3.40.30.10:FF:000001">
    <property type="entry name" value="Thioredoxin"/>
    <property type="match status" value="1"/>
</dbReference>
<dbReference type="Pfam" id="PF00085">
    <property type="entry name" value="Thioredoxin"/>
    <property type="match status" value="1"/>
</dbReference>
<dbReference type="EMBL" id="AP021876">
    <property type="protein sequence ID" value="BBO83412.1"/>
    <property type="molecule type" value="Genomic_DNA"/>
</dbReference>
<evidence type="ECO:0000256" key="4">
    <source>
        <dbReference type="ARBA" id="ARBA00023157"/>
    </source>
</evidence>
<evidence type="ECO:0000256" key="6">
    <source>
        <dbReference type="NCBIfam" id="TIGR01068"/>
    </source>
</evidence>
<dbReference type="PROSITE" id="PS51352">
    <property type="entry name" value="THIOREDOXIN_2"/>
    <property type="match status" value="1"/>
</dbReference>
<dbReference type="InterPro" id="IPR017937">
    <property type="entry name" value="Thioredoxin_CS"/>
</dbReference>
<dbReference type="PRINTS" id="PR00421">
    <property type="entry name" value="THIOREDOXIN"/>
</dbReference>
<organism evidence="11 12">
    <name type="scientific">Desulfosarcina ovata subsp. sediminis</name>
    <dbReference type="NCBI Taxonomy" id="885957"/>
    <lineage>
        <taxon>Bacteria</taxon>
        <taxon>Pseudomonadati</taxon>
        <taxon>Thermodesulfobacteriota</taxon>
        <taxon>Desulfobacteria</taxon>
        <taxon>Desulfobacterales</taxon>
        <taxon>Desulfosarcinaceae</taxon>
        <taxon>Desulfosarcina</taxon>
    </lineage>
</organism>
<feature type="site" description="Contributes to redox potential value" evidence="8">
    <location>
        <position position="35"/>
    </location>
</feature>
<dbReference type="PROSITE" id="PS00194">
    <property type="entry name" value="THIOREDOXIN_1"/>
    <property type="match status" value="1"/>
</dbReference>
<dbReference type="InterPro" id="IPR036249">
    <property type="entry name" value="Thioredoxin-like_sf"/>
</dbReference>
<dbReference type="Gene3D" id="3.40.30.10">
    <property type="entry name" value="Glutaredoxin"/>
    <property type="match status" value="1"/>
</dbReference>
<dbReference type="SUPFAM" id="SSF52833">
    <property type="entry name" value="Thioredoxin-like"/>
    <property type="match status" value="1"/>
</dbReference>